<dbReference type="GO" id="GO:0016042">
    <property type="term" value="P:lipid catabolic process"/>
    <property type="evidence" value="ECO:0007669"/>
    <property type="project" value="UniProtKB-KW"/>
</dbReference>
<dbReference type="Gene3D" id="3.40.50.1110">
    <property type="entry name" value="SGNH hydrolase"/>
    <property type="match status" value="1"/>
</dbReference>
<gene>
    <name evidence="7 8 9" type="primary">LOC115742357</name>
</gene>
<evidence type="ECO:0000256" key="5">
    <source>
        <dbReference type="SAM" id="SignalP"/>
    </source>
</evidence>
<keyword evidence="3" id="KW-0442">Lipid degradation</keyword>
<protein>
    <submittedName>
        <fullName evidence="7 8">GDSL esterase/lipase At5g03610 isoform X1</fullName>
    </submittedName>
    <submittedName>
        <fullName evidence="9">GDSL esterase/lipase At5g03610 isoform X2</fullName>
    </submittedName>
</protein>
<dbReference type="Proteomes" id="UP000827889">
    <property type="component" value="Chromosome 10"/>
</dbReference>
<sequence length="361" mass="39903">MVMQKLGVSSLFGPPLLWITFVSGRISLVQCASPHHHHHHHHHVDGRLAVFRPTKMFVFGDSYADTGNNPKASASSWKVPYGITFPGKPAGRYSDGRVLTDFPAAYFGPRSPIPYRWRKVGSKYVKYGMNFAFGGTGVFDTPTARPNMTVQIDPLQQLIAESVYTGQDLRSSLALVTNSGNDYSAYLARNGSIRDLPKFITRVVNQLALDIERIHGLGMKMIAIAGLQPLGCLPGTTASDSFRTCNATINSLVTFHNQLQSRAVAKPNNCTRSPPFVIVDLYTPFMSVLNDTGSTKFPEPLKPCCVGINSSYSCGSVDQNGQKKYDTCKDPKRMFFWDMLHPTREGWRAVFSKLGSNLKQS</sequence>
<dbReference type="RefSeq" id="XP_030532451.2">
    <property type="nucleotide sequence ID" value="XM_030676591.2"/>
</dbReference>
<accession>A0A8B8PCE3</accession>
<reference evidence="7 8" key="1">
    <citation type="submission" date="2025-05" db="UniProtKB">
        <authorList>
            <consortium name="RefSeq"/>
        </authorList>
    </citation>
    <scope>IDENTIFICATION</scope>
    <source>
        <tissue evidence="7 8">Leaf</tissue>
    </source>
</reference>
<proteinExistence type="inferred from homology"/>
<dbReference type="InterPro" id="IPR001087">
    <property type="entry name" value="GDSL"/>
</dbReference>
<evidence type="ECO:0000313" key="8">
    <source>
        <dbReference type="RefSeq" id="XP_048127864.1"/>
    </source>
</evidence>
<dbReference type="Pfam" id="PF00657">
    <property type="entry name" value="Lipase_GDSL"/>
    <property type="match status" value="1"/>
</dbReference>
<dbReference type="PANTHER" id="PTHR46020">
    <property type="entry name" value="OSJNBB0059K02.9 PROTEIN"/>
    <property type="match status" value="1"/>
</dbReference>
<evidence type="ECO:0000256" key="4">
    <source>
        <dbReference type="ARBA" id="ARBA00023098"/>
    </source>
</evidence>
<dbReference type="PANTHER" id="PTHR46020:SF32">
    <property type="entry name" value="GDSL ESTERASE_LIPASE"/>
    <property type="match status" value="1"/>
</dbReference>
<dbReference type="SUPFAM" id="SSF52266">
    <property type="entry name" value="SGNH hydrolase"/>
    <property type="match status" value="1"/>
</dbReference>
<evidence type="ECO:0000256" key="1">
    <source>
        <dbReference type="ARBA" id="ARBA00008668"/>
    </source>
</evidence>
<organism evidence="6 7">
    <name type="scientific">Rhodamnia argentea</name>
    <dbReference type="NCBI Taxonomy" id="178133"/>
    <lineage>
        <taxon>Eukaryota</taxon>
        <taxon>Viridiplantae</taxon>
        <taxon>Streptophyta</taxon>
        <taxon>Embryophyta</taxon>
        <taxon>Tracheophyta</taxon>
        <taxon>Spermatophyta</taxon>
        <taxon>Magnoliopsida</taxon>
        <taxon>eudicotyledons</taxon>
        <taxon>Gunneridae</taxon>
        <taxon>Pentapetalae</taxon>
        <taxon>rosids</taxon>
        <taxon>malvids</taxon>
        <taxon>Myrtales</taxon>
        <taxon>Myrtaceae</taxon>
        <taxon>Myrtoideae</taxon>
        <taxon>Myrteae</taxon>
        <taxon>Australasian group</taxon>
        <taxon>Rhodamnia</taxon>
    </lineage>
</organism>
<dbReference type="AlphaFoldDB" id="A0A8B8PCE3"/>
<dbReference type="KEGG" id="rarg:115742357"/>
<keyword evidence="4" id="KW-0443">Lipid metabolism</keyword>
<evidence type="ECO:0000313" key="6">
    <source>
        <dbReference type="Proteomes" id="UP000827889"/>
    </source>
</evidence>
<dbReference type="RefSeq" id="XP_048127864.1">
    <property type="nucleotide sequence ID" value="XM_048271907.1"/>
</dbReference>
<feature type="signal peptide" evidence="5">
    <location>
        <begin position="1"/>
        <end position="31"/>
    </location>
</feature>
<name>A0A8B8PCE3_9MYRT</name>
<dbReference type="InterPro" id="IPR036514">
    <property type="entry name" value="SGNH_hydro_sf"/>
</dbReference>
<comment type="similarity">
    <text evidence="1">Belongs to the 'GDSL' lipolytic enzyme family.</text>
</comment>
<evidence type="ECO:0000256" key="2">
    <source>
        <dbReference type="ARBA" id="ARBA00022801"/>
    </source>
</evidence>
<keyword evidence="2" id="KW-0378">Hydrolase</keyword>
<feature type="chain" id="PRO_5045020314" evidence="5">
    <location>
        <begin position="32"/>
        <end position="361"/>
    </location>
</feature>
<dbReference type="GeneID" id="115742357"/>
<keyword evidence="6" id="KW-1185">Reference proteome</keyword>
<evidence type="ECO:0000256" key="3">
    <source>
        <dbReference type="ARBA" id="ARBA00022963"/>
    </source>
</evidence>
<keyword evidence="5" id="KW-0732">Signal</keyword>
<dbReference type="GO" id="GO:0016788">
    <property type="term" value="F:hydrolase activity, acting on ester bonds"/>
    <property type="evidence" value="ECO:0007669"/>
    <property type="project" value="InterPro"/>
</dbReference>
<evidence type="ECO:0000313" key="7">
    <source>
        <dbReference type="RefSeq" id="XP_030532451.2"/>
    </source>
</evidence>
<evidence type="ECO:0000313" key="9">
    <source>
        <dbReference type="RefSeq" id="XP_048127865.1"/>
    </source>
</evidence>
<dbReference type="RefSeq" id="XP_048127865.1">
    <property type="nucleotide sequence ID" value="XM_048271908.1"/>
</dbReference>